<name>X1KDW1_9ZZZZ</name>
<reference evidence="1" key="1">
    <citation type="journal article" date="2014" name="Front. Microbiol.">
        <title>High frequency of phylogenetically diverse reductive dehalogenase-homologous genes in deep subseafloor sedimentary metagenomes.</title>
        <authorList>
            <person name="Kawai M."/>
            <person name="Futagami T."/>
            <person name="Toyoda A."/>
            <person name="Takaki Y."/>
            <person name="Nishi S."/>
            <person name="Hori S."/>
            <person name="Arai W."/>
            <person name="Tsubouchi T."/>
            <person name="Morono Y."/>
            <person name="Uchiyama I."/>
            <person name="Ito T."/>
            <person name="Fujiyama A."/>
            <person name="Inagaki F."/>
            <person name="Takami H."/>
        </authorList>
    </citation>
    <scope>NUCLEOTIDE SEQUENCE</scope>
    <source>
        <strain evidence="1">Expedition CK06-06</strain>
    </source>
</reference>
<organism evidence="1">
    <name type="scientific">marine sediment metagenome</name>
    <dbReference type="NCBI Taxonomy" id="412755"/>
    <lineage>
        <taxon>unclassified sequences</taxon>
        <taxon>metagenomes</taxon>
        <taxon>ecological metagenomes</taxon>
    </lineage>
</organism>
<sequence>MRKNHNWNDDERDIIRRDYKHTHKSRRELAARLGVTEYAVAGQISGMGIAKSDDRRPWTPQEKEKLARLIPQYCPRAIARMMHRSLNSVVVMAKRINAPRRYREGWFTKKEVCEILAHDHKWVQARIDSGALKATYHYEQRPTQRGMSAWHIEEADLVRYIRKYPQELVGCNIDIIMIVELLAGIINHQ</sequence>
<evidence type="ECO:0000313" key="1">
    <source>
        <dbReference type="EMBL" id="GAH88359.1"/>
    </source>
</evidence>
<comment type="caution">
    <text evidence="1">The sequence shown here is derived from an EMBL/GenBank/DDBJ whole genome shotgun (WGS) entry which is preliminary data.</text>
</comment>
<dbReference type="AlphaFoldDB" id="X1KDW1"/>
<protein>
    <submittedName>
        <fullName evidence="1">Uncharacterized protein</fullName>
    </submittedName>
</protein>
<gene>
    <name evidence="1" type="ORF">S03H2_58410</name>
</gene>
<proteinExistence type="predicted"/>
<accession>X1KDW1</accession>
<dbReference type="EMBL" id="BARU01037489">
    <property type="protein sequence ID" value="GAH88359.1"/>
    <property type="molecule type" value="Genomic_DNA"/>
</dbReference>